<dbReference type="Proteomes" id="UP000075883">
    <property type="component" value="Unassembled WGS sequence"/>
</dbReference>
<dbReference type="EMBL" id="AXCM01009506">
    <property type="status" value="NOT_ANNOTATED_CDS"/>
    <property type="molecule type" value="Genomic_DNA"/>
</dbReference>
<protein>
    <submittedName>
        <fullName evidence="2">Uncharacterized protein</fullName>
    </submittedName>
</protein>
<accession>A0A182M4A9</accession>
<dbReference type="STRING" id="139723.A0A182M4A9"/>
<name>A0A182M4A9_9DIPT</name>
<reference evidence="2" key="2">
    <citation type="submission" date="2020-05" db="UniProtKB">
        <authorList>
            <consortium name="EnsemblMetazoa"/>
        </authorList>
    </citation>
    <scope>IDENTIFICATION</scope>
    <source>
        <strain evidence="2">A-37</strain>
    </source>
</reference>
<organism evidence="2 3">
    <name type="scientific">Anopheles culicifacies</name>
    <dbReference type="NCBI Taxonomy" id="139723"/>
    <lineage>
        <taxon>Eukaryota</taxon>
        <taxon>Metazoa</taxon>
        <taxon>Ecdysozoa</taxon>
        <taxon>Arthropoda</taxon>
        <taxon>Hexapoda</taxon>
        <taxon>Insecta</taxon>
        <taxon>Pterygota</taxon>
        <taxon>Neoptera</taxon>
        <taxon>Endopterygota</taxon>
        <taxon>Diptera</taxon>
        <taxon>Nematocera</taxon>
        <taxon>Culicoidea</taxon>
        <taxon>Culicidae</taxon>
        <taxon>Anophelinae</taxon>
        <taxon>Anopheles</taxon>
        <taxon>culicifacies species complex</taxon>
    </lineage>
</organism>
<reference evidence="3" key="1">
    <citation type="submission" date="2013-09" db="EMBL/GenBank/DDBJ databases">
        <title>The Genome Sequence of Anopheles culicifacies species A.</title>
        <authorList>
            <consortium name="The Broad Institute Genomics Platform"/>
            <person name="Neafsey D.E."/>
            <person name="Besansky N."/>
            <person name="Howell P."/>
            <person name="Walton C."/>
            <person name="Young S.K."/>
            <person name="Zeng Q."/>
            <person name="Gargeya S."/>
            <person name="Fitzgerald M."/>
            <person name="Haas B."/>
            <person name="Abouelleil A."/>
            <person name="Allen A.W."/>
            <person name="Alvarado L."/>
            <person name="Arachchi H.M."/>
            <person name="Berlin A.M."/>
            <person name="Chapman S.B."/>
            <person name="Gainer-Dewar J."/>
            <person name="Goldberg J."/>
            <person name="Griggs A."/>
            <person name="Gujja S."/>
            <person name="Hansen M."/>
            <person name="Howarth C."/>
            <person name="Imamovic A."/>
            <person name="Ireland A."/>
            <person name="Larimer J."/>
            <person name="McCowan C."/>
            <person name="Murphy C."/>
            <person name="Pearson M."/>
            <person name="Poon T.W."/>
            <person name="Priest M."/>
            <person name="Roberts A."/>
            <person name="Saif S."/>
            <person name="Shea T."/>
            <person name="Sisk P."/>
            <person name="Sykes S."/>
            <person name="Wortman J."/>
            <person name="Nusbaum C."/>
            <person name="Birren B."/>
        </authorList>
    </citation>
    <scope>NUCLEOTIDE SEQUENCE [LARGE SCALE GENOMIC DNA]</scope>
    <source>
        <strain evidence="3">A-37</strain>
    </source>
</reference>
<feature type="region of interest" description="Disordered" evidence="1">
    <location>
        <begin position="66"/>
        <end position="99"/>
    </location>
</feature>
<dbReference type="VEuPathDB" id="VectorBase:ACUA009113"/>
<dbReference type="AlphaFoldDB" id="A0A182M4A9"/>
<evidence type="ECO:0000256" key="1">
    <source>
        <dbReference type="SAM" id="MobiDB-lite"/>
    </source>
</evidence>
<sequence length="134" mass="14659">MKENGRDSSSIRPSGAAAITTDHPRGAGFDPVFSMLTDMSPSAGAQFYSTQIPAMGMNITNITTHMQKPSPVRGQPDRAIGWSDKAATQTRKPTAVSFHTRRRYARDSFSGKHINSISCHPTMTLSQRHDLRGL</sequence>
<evidence type="ECO:0000313" key="2">
    <source>
        <dbReference type="EnsemblMetazoa" id="ACUA009113-PA"/>
    </source>
</evidence>
<keyword evidence="3" id="KW-1185">Reference proteome</keyword>
<evidence type="ECO:0000313" key="3">
    <source>
        <dbReference type="Proteomes" id="UP000075883"/>
    </source>
</evidence>
<dbReference type="EnsemblMetazoa" id="ACUA009113-RA">
    <property type="protein sequence ID" value="ACUA009113-PA"/>
    <property type="gene ID" value="ACUA009113"/>
</dbReference>
<proteinExistence type="predicted"/>
<feature type="region of interest" description="Disordered" evidence="1">
    <location>
        <begin position="1"/>
        <end position="24"/>
    </location>
</feature>